<evidence type="ECO:0000256" key="3">
    <source>
        <dbReference type="ARBA" id="ARBA00022801"/>
    </source>
</evidence>
<reference evidence="8" key="1">
    <citation type="journal article" date="2016" name="Genome Announc.">
        <title>Draft Genome Sequences of Five Rapidly Growing Mycobacterium Species, M. thermoresistibile, M. fortuitum subsp. acetamidolyticum, M. canariasense, M. brisbanense, and M. novocastrense.</title>
        <authorList>
            <person name="Katahira K."/>
            <person name="Ogura Y."/>
            <person name="Gotoh Y."/>
            <person name="Hayashi T."/>
        </authorList>
    </citation>
    <scope>NUCLEOTIDE SEQUENCE [LARGE SCALE GENOMIC DNA]</scope>
    <source>
        <strain evidence="8">JCM15654</strain>
    </source>
</reference>
<evidence type="ECO:0000256" key="5">
    <source>
        <dbReference type="ARBA" id="ARBA00024293"/>
    </source>
</evidence>
<keyword evidence="4" id="KW-0843">Virulence</keyword>
<accession>A0A100W5X4</accession>
<evidence type="ECO:0000256" key="4">
    <source>
        <dbReference type="ARBA" id="ARBA00023026"/>
    </source>
</evidence>
<dbReference type="Pfam" id="PF00975">
    <property type="entry name" value="Thioesterase"/>
    <property type="match status" value="1"/>
</dbReference>
<evidence type="ECO:0000259" key="6">
    <source>
        <dbReference type="SMART" id="SM00824"/>
    </source>
</evidence>
<keyword evidence="3" id="KW-0378">Hydrolase</keyword>
<name>A0A100W5X4_9MYCO</name>
<dbReference type="PANTHER" id="PTHR11487">
    <property type="entry name" value="THIOESTERASE"/>
    <property type="match status" value="1"/>
</dbReference>
<dbReference type="InterPro" id="IPR012223">
    <property type="entry name" value="TEII"/>
</dbReference>
<dbReference type="SUPFAM" id="SSF53474">
    <property type="entry name" value="alpha/beta-Hydrolases"/>
    <property type="match status" value="1"/>
</dbReference>
<evidence type="ECO:0000313" key="8">
    <source>
        <dbReference type="Proteomes" id="UP000069620"/>
    </source>
</evidence>
<proteinExistence type="inferred from homology"/>
<evidence type="ECO:0000256" key="1">
    <source>
        <dbReference type="ARBA" id="ARBA00007169"/>
    </source>
</evidence>
<dbReference type="GO" id="GO:0016787">
    <property type="term" value="F:hydrolase activity"/>
    <property type="evidence" value="ECO:0007669"/>
    <property type="project" value="UniProtKB-KW"/>
</dbReference>
<dbReference type="EMBL" id="BCSX01000053">
    <property type="protein sequence ID" value="GAS92211.1"/>
    <property type="molecule type" value="Genomic_DNA"/>
</dbReference>
<dbReference type="InterPro" id="IPR020802">
    <property type="entry name" value="TesA-like"/>
</dbReference>
<dbReference type="RefSeq" id="WP_234792305.1">
    <property type="nucleotide sequence ID" value="NZ_BCSX01000053.1"/>
</dbReference>
<dbReference type="STRING" id="146020.RMCB_6307"/>
<dbReference type="PANTHER" id="PTHR11487:SF0">
    <property type="entry name" value="S-ACYL FATTY ACID SYNTHASE THIOESTERASE, MEDIUM CHAIN"/>
    <property type="match status" value="1"/>
</dbReference>
<dbReference type="InterPro" id="IPR029058">
    <property type="entry name" value="AB_hydrolase_fold"/>
</dbReference>
<comment type="similarity">
    <text evidence="1">Belongs to the thioesterase family.</text>
</comment>
<dbReference type="GO" id="GO:0008610">
    <property type="term" value="P:lipid biosynthetic process"/>
    <property type="evidence" value="ECO:0007669"/>
    <property type="project" value="TreeGrafter"/>
</dbReference>
<protein>
    <recommendedName>
        <fullName evidence="2">Thioesterase TesA</fullName>
    </recommendedName>
</protein>
<dbReference type="SMART" id="SM00824">
    <property type="entry name" value="PKS_TE"/>
    <property type="match status" value="1"/>
</dbReference>
<dbReference type="Gene3D" id="3.40.50.1820">
    <property type="entry name" value="alpha/beta hydrolase"/>
    <property type="match status" value="1"/>
</dbReference>
<evidence type="ECO:0000256" key="2">
    <source>
        <dbReference type="ARBA" id="ARBA00015007"/>
    </source>
</evidence>
<comment type="caution">
    <text evidence="7">The sequence shown here is derived from an EMBL/GenBank/DDBJ whole genome shotgun (WGS) entry which is preliminary data.</text>
</comment>
<sequence>MAGVFVNDNTQLVDRGMTAGVRGDHAPHTVETLYIFPHAGGSARSYVPFARAFSSPVRRVAVQYPGHADRHDVPDIGSIPTLAGDVYDLLAAGITSEAPVAFFGHSMGGLIAFEVARKFEASGKSIAALFLSASPAPGHGGYQELHQSTDGELLKMVADMTGTDTEFIGDRFGATILRTLRNYGAITEYNCPPGTTVACPIYAYAAADDTAVSYERVAAWSAFTTAAFDIRVVAGDHFFVTEKVGEVVDDIERRLASHGNGR</sequence>
<feature type="domain" description="Thioesterase TesA-like" evidence="6">
    <location>
        <begin position="37"/>
        <end position="255"/>
    </location>
</feature>
<evidence type="ECO:0000313" key="7">
    <source>
        <dbReference type="EMBL" id="GAS92211.1"/>
    </source>
</evidence>
<organism evidence="7 8">
    <name type="scientific">Mycolicibacterium brisbanense</name>
    <dbReference type="NCBI Taxonomy" id="146020"/>
    <lineage>
        <taxon>Bacteria</taxon>
        <taxon>Bacillati</taxon>
        <taxon>Actinomycetota</taxon>
        <taxon>Actinomycetes</taxon>
        <taxon>Mycobacteriales</taxon>
        <taxon>Mycobacteriaceae</taxon>
        <taxon>Mycolicibacterium</taxon>
    </lineage>
</organism>
<reference evidence="8" key="2">
    <citation type="submission" date="2016-02" db="EMBL/GenBank/DDBJ databases">
        <title>Draft genome sequence of five rapidly growing Mycobacterium species.</title>
        <authorList>
            <person name="Katahira K."/>
            <person name="Gotou Y."/>
            <person name="Iida K."/>
            <person name="Ogura Y."/>
            <person name="Hayashi T."/>
        </authorList>
    </citation>
    <scope>NUCLEOTIDE SEQUENCE [LARGE SCALE GENOMIC DNA]</scope>
    <source>
        <strain evidence="8">JCM15654</strain>
    </source>
</reference>
<dbReference type="Proteomes" id="UP000069620">
    <property type="component" value="Unassembled WGS sequence"/>
</dbReference>
<gene>
    <name evidence="7" type="ORF">RMCB_6307</name>
</gene>
<dbReference type="AlphaFoldDB" id="A0A100W5X4"/>
<dbReference type="InterPro" id="IPR001031">
    <property type="entry name" value="Thioesterase"/>
</dbReference>
<comment type="catalytic activity">
    <reaction evidence="5">
        <text>a fatty acyl-CoA + H2O = a fatty acid + CoA + H(+)</text>
        <dbReference type="Rhea" id="RHEA:16781"/>
        <dbReference type="ChEBI" id="CHEBI:15377"/>
        <dbReference type="ChEBI" id="CHEBI:15378"/>
        <dbReference type="ChEBI" id="CHEBI:28868"/>
        <dbReference type="ChEBI" id="CHEBI:57287"/>
        <dbReference type="ChEBI" id="CHEBI:77636"/>
    </reaction>
</comment>
<keyword evidence="8" id="KW-1185">Reference proteome</keyword>